<organism evidence="1 2">
    <name type="scientific">Zalaria obscura</name>
    <dbReference type="NCBI Taxonomy" id="2024903"/>
    <lineage>
        <taxon>Eukaryota</taxon>
        <taxon>Fungi</taxon>
        <taxon>Dikarya</taxon>
        <taxon>Ascomycota</taxon>
        <taxon>Pezizomycotina</taxon>
        <taxon>Dothideomycetes</taxon>
        <taxon>Dothideomycetidae</taxon>
        <taxon>Dothideales</taxon>
        <taxon>Zalariaceae</taxon>
        <taxon>Zalaria</taxon>
    </lineage>
</organism>
<protein>
    <submittedName>
        <fullName evidence="1">Uncharacterized protein</fullName>
    </submittedName>
</protein>
<accession>A0ACC3S634</accession>
<gene>
    <name evidence="1" type="ORF">M8818_006877</name>
</gene>
<sequence>MMRSFFGDQEGPFSLSIRSISAVTHAPSDAYIAADASQLEKGEAALEDESFIMATMPVREKKDVTRPFQNLTRRKSQLTGHQYLPYIPAHTPGKEVPRHPDETPDTI</sequence>
<comment type="caution">
    <text evidence="1">The sequence shown here is derived from an EMBL/GenBank/DDBJ whole genome shotgun (WGS) entry which is preliminary data.</text>
</comment>
<reference evidence="1" key="1">
    <citation type="submission" date="2024-02" db="EMBL/GenBank/DDBJ databases">
        <title>Metagenome Assembled Genome of Zalaria obscura JY119.</title>
        <authorList>
            <person name="Vighnesh L."/>
            <person name="Jagadeeshwari U."/>
            <person name="Venkata Ramana C."/>
            <person name="Sasikala C."/>
        </authorList>
    </citation>
    <scope>NUCLEOTIDE SEQUENCE</scope>
    <source>
        <strain evidence="1">JY119</strain>
    </source>
</reference>
<evidence type="ECO:0000313" key="1">
    <source>
        <dbReference type="EMBL" id="KAK8196710.1"/>
    </source>
</evidence>
<dbReference type="Proteomes" id="UP001320706">
    <property type="component" value="Unassembled WGS sequence"/>
</dbReference>
<keyword evidence="2" id="KW-1185">Reference proteome</keyword>
<evidence type="ECO:0000313" key="2">
    <source>
        <dbReference type="Proteomes" id="UP001320706"/>
    </source>
</evidence>
<proteinExistence type="predicted"/>
<dbReference type="EMBL" id="JAMKPW020000041">
    <property type="protein sequence ID" value="KAK8196710.1"/>
    <property type="molecule type" value="Genomic_DNA"/>
</dbReference>
<name>A0ACC3S634_9PEZI</name>